<proteinExistence type="predicted"/>
<sequence length="1220" mass="133455">MAFSKARNRSGTLAGEGDPPITGAPAVPRDRGDDSGDSSSGSGSPEPLEEVLGRPMVDPWYRSREWFPSVPANPQPPPVDWEWLVVREDAMADTAWVLAFREIRDLQIQRKKILAVPLIFDFQCSKAISWETWVDRELADDEFCNRLEQAAVLHSILISRSSNMFRDTEALRQLVQRWCPSTHTFFFAHGELTVTLEDVENHWMLPILGDQDPAEVELSPEELRIEAALANYIGRKNISLGTQAARFTPWMDHCKREEDVSIRRAAFVVYWLSKCVFGEFPAYSIKPLYFRIAVKIAAGVCFPLAPLLLGQLYTQLDLLHVEELVGLSCHTVAIAFNSSVMHTFLWEHALDYITNGRKSYEATLIPSLDCESKVCWRPYEVTHRGFVYGSVMSGFRDVEAQDYTLIAEDTRVRRQFGFDQEVPAVMGVAAGEIPTINPFLKARAFAYWSSVGIYTTGMSNYWRELMAAIVEFRNNGRGDISHLLQACISPIPHPHLFPTTNTMTTYKNRQSLGYAVAFSRGRKTVPIGTPTAKKRKSGRSKKRKAPSRDSPTKASKKKKTAAARAGGSRGVVIQEAAIQDPLPVEESVAQGVSAPVSKRLIRKTRARRKTSTIPPPSSLPASAIVRKSTRDIVYSERRSNKELTQFTMCHFSSSSSDRTDSSGAATEEVEDEDAEIDVAKTASDEETVVAEVASNDKATATDASFGEEGAVAEASTDEDIVSMYELEAAEASFDNVPVASASNLRSVERVSDEHTIAGAVTSAVRTAEAEPIAITSSGGTTQDNPSRSDSHTDPSLFDSSPSTCHYVRRARKGSIVSTDSERTILATHVVPTPSSPPRESSGAASTPVVIAIVVFVATIVQEDETVPTAVEVTPSSEEVLVHISNILEGNVVEDTPVDENLVVGTDFGTNVTQAGCAEAATSENPILADVLPGSDILVVEGTFAQDPANDISMEDMADTHDSYDAVLADTGDHVAGIQAADLGVTAFAATHMSPTKTAGRGNEAVAEEGGRHHTAAVESATMGQPGLLSATRSATLGSSVLAEMDAFFQEFDQMSVSSHHAKHFWIFDDAKVEFHGFRVPRGGVRFLEALWKKYGSYSAYLKLGVYMGSSMLTLLCCVLAHMEHTKFEDVSEVHILEWKAIVQEIIREGFKFNFILNYLRRLAHDMFSRRILAELKGVEARAAALRDALIIITLDLWDLASARGVSAELHVGSALYGLLA</sequence>
<feature type="compositionally biased region" description="Basic residues" evidence="1">
    <location>
        <begin position="599"/>
        <end position="610"/>
    </location>
</feature>
<dbReference type="InterPro" id="IPR044824">
    <property type="entry name" value="MAIN-like"/>
</dbReference>
<dbReference type="AlphaFoldDB" id="A0A2N9EVP7"/>
<gene>
    <name evidence="3" type="ORF">FSB_LOCUS6777</name>
</gene>
<dbReference type="PANTHER" id="PTHR46033:SF16">
    <property type="entry name" value="AMINOTRANSFERASE-LIKE PLANT MOBILE DOMAIN-CONTAINING PROTEIN"/>
    <property type="match status" value="1"/>
</dbReference>
<feature type="region of interest" description="Disordered" evidence="1">
    <location>
        <begin position="599"/>
        <end position="623"/>
    </location>
</feature>
<evidence type="ECO:0000259" key="2">
    <source>
        <dbReference type="Pfam" id="PF10536"/>
    </source>
</evidence>
<evidence type="ECO:0000256" key="1">
    <source>
        <dbReference type="SAM" id="MobiDB-lite"/>
    </source>
</evidence>
<accession>A0A2N9EVP7</accession>
<feature type="region of interest" description="Disordered" evidence="1">
    <location>
        <begin position="770"/>
        <end position="802"/>
    </location>
</feature>
<dbReference type="GO" id="GO:0010073">
    <property type="term" value="P:meristem maintenance"/>
    <property type="evidence" value="ECO:0007669"/>
    <property type="project" value="InterPro"/>
</dbReference>
<feature type="domain" description="Aminotransferase-like plant mobile" evidence="2">
    <location>
        <begin position="161"/>
        <end position="322"/>
    </location>
</feature>
<feature type="region of interest" description="Disordered" evidence="1">
    <location>
        <begin position="524"/>
        <end position="568"/>
    </location>
</feature>
<protein>
    <recommendedName>
        <fullName evidence="2">Aminotransferase-like plant mobile domain-containing protein</fullName>
    </recommendedName>
</protein>
<evidence type="ECO:0000313" key="3">
    <source>
        <dbReference type="EMBL" id="SPC78895.1"/>
    </source>
</evidence>
<feature type="region of interest" description="Disordered" evidence="1">
    <location>
        <begin position="652"/>
        <end position="671"/>
    </location>
</feature>
<organism evidence="3">
    <name type="scientific">Fagus sylvatica</name>
    <name type="common">Beechnut</name>
    <dbReference type="NCBI Taxonomy" id="28930"/>
    <lineage>
        <taxon>Eukaryota</taxon>
        <taxon>Viridiplantae</taxon>
        <taxon>Streptophyta</taxon>
        <taxon>Embryophyta</taxon>
        <taxon>Tracheophyta</taxon>
        <taxon>Spermatophyta</taxon>
        <taxon>Magnoliopsida</taxon>
        <taxon>eudicotyledons</taxon>
        <taxon>Gunneridae</taxon>
        <taxon>Pentapetalae</taxon>
        <taxon>rosids</taxon>
        <taxon>fabids</taxon>
        <taxon>Fagales</taxon>
        <taxon>Fagaceae</taxon>
        <taxon>Fagus</taxon>
    </lineage>
</organism>
<dbReference type="InterPro" id="IPR019557">
    <property type="entry name" value="AminoTfrase-like_pln_mobile"/>
</dbReference>
<dbReference type="PANTHER" id="PTHR46033">
    <property type="entry name" value="PROTEIN MAIN-LIKE 2"/>
    <property type="match status" value="1"/>
</dbReference>
<feature type="compositionally biased region" description="Low complexity" evidence="1">
    <location>
        <begin position="652"/>
        <end position="666"/>
    </location>
</feature>
<feature type="region of interest" description="Disordered" evidence="1">
    <location>
        <begin position="1"/>
        <end position="51"/>
    </location>
</feature>
<feature type="compositionally biased region" description="Basic residues" evidence="1">
    <location>
        <begin position="532"/>
        <end position="545"/>
    </location>
</feature>
<dbReference type="EMBL" id="OIVN01000356">
    <property type="protein sequence ID" value="SPC78895.1"/>
    <property type="molecule type" value="Genomic_DNA"/>
</dbReference>
<name>A0A2N9EVP7_FAGSY</name>
<feature type="compositionally biased region" description="Polar residues" evidence="1">
    <location>
        <begin position="774"/>
        <end position="785"/>
    </location>
</feature>
<reference evidence="3" key="1">
    <citation type="submission" date="2018-02" db="EMBL/GenBank/DDBJ databases">
        <authorList>
            <person name="Cohen D.B."/>
            <person name="Kent A.D."/>
        </authorList>
    </citation>
    <scope>NUCLEOTIDE SEQUENCE</scope>
</reference>
<dbReference type="Pfam" id="PF10536">
    <property type="entry name" value="PMD"/>
    <property type="match status" value="1"/>
</dbReference>